<gene>
    <name evidence="3" type="ORF">J0X25_03945</name>
</gene>
<evidence type="ECO:0000256" key="1">
    <source>
        <dbReference type="ARBA" id="ARBA00009497"/>
    </source>
</evidence>
<dbReference type="PANTHER" id="PTHR42932:SF1">
    <property type="entry name" value="GENERAL STRESS PROTEIN 20U"/>
    <property type="match status" value="1"/>
</dbReference>
<evidence type="ECO:0000313" key="4">
    <source>
        <dbReference type="Proteomes" id="UP000663203"/>
    </source>
</evidence>
<dbReference type="Proteomes" id="UP000663203">
    <property type="component" value="Chromosome"/>
</dbReference>
<protein>
    <submittedName>
        <fullName evidence="3">DNA starvation/stationary phase protection protein</fullName>
    </submittedName>
</protein>
<dbReference type="InterPro" id="IPR002177">
    <property type="entry name" value="DPS_DNA-bd"/>
</dbReference>
<name>A0A8A2VDL0_9EURY</name>
<dbReference type="InterPro" id="IPR009078">
    <property type="entry name" value="Ferritin-like_SF"/>
</dbReference>
<keyword evidence="4" id="KW-1185">Reference proteome</keyword>
<evidence type="ECO:0000259" key="2">
    <source>
        <dbReference type="Pfam" id="PF00210"/>
    </source>
</evidence>
<dbReference type="AlphaFoldDB" id="A0A8A2VDL0"/>
<accession>A0A8A2VDL0</accession>
<sequence>MTSTPHLRRPDPSHVRQEWGTVADNALRLERDVAERLVTALNSEISGLYILFNQVRKHYWLAEGAELEPLREFLEDAADRLTEMTDDIAIRITALGGVPACGPMGIRQHAPIVIEDAHHYDIRSSLERDLDGYATLAVQWREHIELADRVGDRATNELLRRHLKTLEEDAHVLDRYLADETLVLRDATR</sequence>
<dbReference type="KEGG" id="hakz:J0X25_03945"/>
<comment type="similarity">
    <text evidence="1">Belongs to the Dps family.</text>
</comment>
<feature type="domain" description="Ferritin/DPS" evidence="2">
    <location>
        <begin position="39"/>
        <end position="179"/>
    </location>
</feature>
<dbReference type="GeneID" id="63186428"/>
<dbReference type="EMBL" id="CP071462">
    <property type="protein sequence ID" value="QSX00130.1"/>
    <property type="molecule type" value="Genomic_DNA"/>
</dbReference>
<dbReference type="InterPro" id="IPR008331">
    <property type="entry name" value="Ferritin_DPS_dom"/>
</dbReference>
<dbReference type="PANTHER" id="PTHR42932">
    <property type="entry name" value="GENERAL STRESS PROTEIN 20U"/>
    <property type="match status" value="1"/>
</dbReference>
<dbReference type="SUPFAM" id="SSF47240">
    <property type="entry name" value="Ferritin-like"/>
    <property type="match status" value="1"/>
</dbReference>
<dbReference type="InterPro" id="IPR054862">
    <property type="entry name" value="DNA_prot_starvation"/>
</dbReference>
<reference evidence="3 4" key="1">
    <citation type="submission" date="2021-03" db="EMBL/GenBank/DDBJ databases">
        <title>Haloterrigena longa sp. nov. and Haloterrigena limicola sp. nov., extremely halophilic archaea isolated from a salt lake.</title>
        <authorList>
            <person name="Henglin C."/>
        </authorList>
    </citation>
    <scope>NUCLEOTIDE SEQUENCE [LARGE SCALE GENOMIC DNA]</scope>
    <source>
        <strain evidence="3 4">KZCA68</strain>
    </source>
</reference>
<dbReference type="RefSeq" id="WP_207289850.1">
    <property type="nucleotide sequence ID" value="NZ_CP071462.1"/>
</dbReference>
<dbReference type="Gene3D" id="1.20.1260.10">
    <property type="match status" value="1"/>
</dbReference>
<dbReference type="Pfam" id="PF00210">
    <property type="entry name" value="Ferritin"/>
    <property type="match status" value="1"/>
</dbReference>
<dbReference type="GO" id="GO:0008199">
    <property type="term" value="F:ferric iron binding"/>
    <property type="evidence" value="ECO:0007669"/>
    <property type="project" value="InterPro"/>
</dbReference>
<organism evidence="3 4">
    <name type="scientific">Haloterrigena alkaliphila</name>
    <dbReference type="NCBI Taxonomy" id="2816475"/>
    <lineage>
        <taxon>Archaea</taxon>
        <taxon>Methanobacteriati</taxon>
        <taxon>Methanobacteriota</taxon>
        <taxon>Stenosarchaea group</taxon>
        <taxon>Halobacteria</taxon>
        <taxon>Halobacteriales</taxon>
        <taxon>Natrialbaceae</taxon>
        <taxon>Haloterrigena</taxon>
    </lineage>
</organism>
<proteinExistence type="inferred from homology"/>
<evidence type="ECO:0000313" key="3">
    <source>
        <dbReference type="EMBL" id="QSX00130.1"/>
    </source>
</evidence>
<dbReference type="NCBIfam" id="NF041388">
    <property type="entry name" value="DNAstvprot_Halo"/>
    <property type="match status" value="1"/>
</dbReference>
<dbReference type="InterPro" id="IPR012347">
    <property type="entry name" value="Ferritin-like"/>
</dbReference>